<accession>A0A133QF16</accession>
<feature type="compositionally biased region" description="Basic and acidic residues" evidence="1">
    <location>
        <begin position="73"/>
        <end position="93"/>
    </location>
</feature>
<dbReference type="AlphaFoldDB" id="A0A133QF16"/>
<gene>
    <name evidence="2" type="ORF">HMPREF3226_00795</name>
</gene>
<evidence type="ECO:0000313" key="2">
    <source>
        <dbReference type="EMBL" id="KXA41459.1"/>
    </source>
</evidence>
<name>A0A133QF16_9BACT</name>
<sequence>MEEVIDREGCPSDGDEHKIDGQRIEKNLKDERSQFMQREADAVPTGNQHKQIDARHGKRLQSDDTQNCAQGTRFDDMKFNTHPQKVEMKEYHG</sequence>
<protein>
    <submittedName>
        <fullName evidence="2">Uncharacterized protein</fullName>
    </submittedName>
</protein>
<evidence type="ECO:0000256" key="1">
    <source>
        <dbReference type="SAM" id="MobiDB-lite"/>
    </source>
</evidence>
<organism evidence="2 3">
    <name type="scientific">Prevotella corporis</name>
    <dbReference type="NCBI Taxonomy" id="28128"/>
    <lineage>
        <taxon>Bacteria</taxon>
        <taxon>Pseudomonadati</taxon>
        <taxon>Bacteroidota</taxon>
        <taxon>Bacteroidia</taxon>
        <taxon>Bacteroidales</taxon>
        <taxon>Prevotellaceae</taxon>
        <taxon>Prevotella</taxon>
    </lineage>
</organism>
<comment type="caution">
    <text evidence="2">The sequence shown here is derived from an EMBL/GenBank/DDBJ whole genome shotgun (WGS) entry which is preliminary data.</text>
</comment>
<dbReference type="STRING" id="28128.HMPREF3226_00795"/>
<proteinExistence type="predicted"/>
<keyword evidence="3" id="KW-1185">Reference proteome</keyword>
<reference evidence="3" key="1">
    <citation type="submission" date="2016-01" db="EMBL/GenBank/DDBJ databases">
        <authorList>
            <person name="Mitreva M."/>
            <person name="Pepin K.H."/>
            <person name="Mihindukulasuriya K.A."/>
            <person name="Fulton R."/>
            <person name="Fronick C."/>
            <person name="O'Laughlin M."/>
            <person name="Miner T."/>
            <person name="Herter B."/>
            <person name="Rosa B.A."/>
            <person name="Cordes M."/>
            <person name="Tomlinson C."/>
            <person name="Wollam A."/>
            <person name="Palsikar V.B."/>
            <person name="Mardis E.R."/>
            <person name="Wilson R.K."/>
        </authorList>
    </citation>
    <scope>NUCLEOTIDE SEQUENCE [LARGE SCALE GENOMIC DNA]</scope>
    <source>
        <strain evidence="3">MJR7716</strain>
    </source>
</reference>
<dbReference type="EMBL" id="LRQG01000051">
    <property type="protein sequence ID" value="KXA41459.1"/>
    <property type="molecule type" value="Genomic_DNA"/>
</dbReference>
<dbReference type="Proteomes" id="UP000070533">
    <property type="component" value="Unassembled WGS sequence"/>
</dbReference>
<evidence type="ECO:0000313" key="3">
    <source>
        <dbReference type="Proteomes" id="UP000070533"/>
    </source>
</evidence>
<feature type="region of interest" description="Disordered" evidence="1">
    <location>
        <begin position="40"/>
        <end position="93"/>
    </location>
</feature>